<keyword evidence="1 4" id="KW-0349">Heme</keyword>
<feature type="region of interest" description="Disordered" evidence="5">
    <location>
        <begin position="52"/>
        <end position="71"/>
    </location>
</feature>
<keyword evidence="2 4" id="KW-0479">Metal-binding</keyword>
<evidence type="ECO:0000256" key="5">
    <source>
        <dbReference type="SAM" id="MobiDB-lite"/>
    </source>
</evidence>
<dbReference type="GO" id="GO:0009055">
    <property type="term" value="F:electron transfer activity"/>
    <property type="evidence" value="ECO:0007669"/>
    <property type="project" value="InterPro"/>
</dbReference>
<comment type="caution">
    <text evidence="8">The sequence shown here is derived from an EMBL/GenBank/DDBJ whole genome shotgun (WGS) entry which is preliminary data.</text>
</comment>
<dbReference type="GO" id="GO:0020037">
    <property type="term" value="F:heme binding"/>
    <property type="evidence" value="ECO:0007669"/>
    <property type="project" value="InterPro"/>
</dbReference>
<dbReference type="AlphaFoldDB" id="A0A327KQW0"/>
<dbReference type="EMBL" id="NPEU01000044">
    <property type="protein sequence ID" value="RAI40306.1"/>
    <property type="molecule type" value="Genomic_DNA"/>
</dbReference>
<dbReference type="Proteomes" id="UP000248863">
    <property type="component" value="Unassembled WGS sequence"/>
</dbReference>
<keyword evidence="9" id="KW-1185">Reference proteome</keyword>
<dbReference type="RefSeq" id="WP_111356336.1">
    <property type="nucleotide sequence ID" value="NZ_NHSK01000126.1"/>
</dbReference>
<dbReference type="PROSITE" id="PS51007">
    <property type="entry name" value="CYTC"/>
    <property type="match status" value="1"/>
</dbReference>
<evidence type="ECO:0000256" key="4">
    <source>
        <dbReference type="PROSITE-ProRule" id="PRU00433"/>
    </source>
</evidence>
<proteinExistence type="predicted"/>
<keyword evidence="3 4" id="KW-0408">Iron</keyword>
<keyword evidence="6" id="KW-0472">Membrane</keyword>
<keyword evidence="6" id="KW-0812">Transmembrane</keyword>
<evidence type="ECO:0000256" key="1">
    <source>
        <dbReference type="ARBA" id="ARBA00022617"/>
    </source>
</evidence>
<feature type="compositionally biased region" description="Pro residues" evidence="5">
    <location>
        <begin position="58"/>
        <end position="67"/>
    </location>
</feature>
<evidence type="ECO:0000256" key="2">
    <source>
        <dbReference type="ARBA" id="ARBA00022723"/>
    </source>
</evidence>
<sequence length="148" mass="15709">MSHQTLPYQTLPHQTLPHRLASHQVAPRRRSLSGLGALLAVCLVPIVLAGAAAAQSPGPRPGAVTPPDPERGAAIAKRWCATCHVTSEDQTQATGEATPFPALARRNSFDAAALALFLLDPHPRMPDMNLTRAEANDLAAYVRSLAPK</sequence>
<gene>
    <name evidence="8" type="ORF">CH338_06590</name>
</gene>
<name>A0A327KQW0_9BRAD</name>
<accession>A0A327KQW0</accession>
<dbReference type="Pfam" id="PF13442">
    <property type="entry name" value="Cytochrome_CBB3"/>
    <property type="match status" value="1"/>
</dbReference>
<dbReference type="InterPro" id="IPR036909">
    <property type="entry name" value="Cyt_c-like_dom_sf"/>
</dbReference>
<evidence type="ECO:0000256" key="6">
    <source>
        <dbReference type="SAM" id="Phobius"/>
    </source>
</evidence>
<keyword evidence="6" id="KW-1133">Transmembrane helix</keyword>
<dbReference type="Gene3D" id="1.10.760.10">
    <property type="entry name" value="Cytochrome c-like domain"/>
    <property type="match status" value="1"/>
</dbReference>
<reference evidence="8 9" key="1">
    <citation type="submission" date="2017-07" db="EMBL/GenBank/DDBJ databases">
        <title>Draft Genome Sequences of Select Purple Nonsulfur Bacteria.</title>
        <authorList>
            <person name="Lasarre B."/>
            <person name="Mckinlay J.B."/>
        </authorList>
    </citation>
    <scope>NUCLEOTIDE SEQUENCE [LARGE SCALE GENOMIC DNA]</scope>
    <source>
        <strain evidence="8 9">DSM 11907</strain>
    </source>
</reference>
<feature type="domain" description="Cytochrome c" evidence="7">
    <location>
        <begin position="67"/>
        <end position="146"/>
    </location>
</feature>
<dbReference type="SUPFAM" id="SSF46626">
    <property type="entry name" value="Cytochrome c"/>
    <property type="match status" value="1"/>
</dbReference>
<dbReference type="GO" id="GO:0046872">
    <property type="term" value="F:metal ion binding"/>
    <property type="evidence" value="ECO:0007669"/>
    <property type="project" value="UniProtKB-KW"/>
</dbReference>
<dbReference type="OrthoDB" id="7873796at2"/>
<organism evidence="8 9">
    <name type="scientific">Rhodoplanes elegans</name>
    <dbReference type="NCBI Taxonomy" id="29408"/>
    <lineage>
        <taxon>Bacteria</taxon>
        <taxon>Pseudomonadati</taxon>
        <taxon>Pseudomonadota</taxon>
        <taxon>Alphaproteobacteria</taxon>
        <taxon>Hyphomicrobiales</taxon>
        <taxon>Nitrobacteraceae</taxon>
        <taxon>Rhodoplanes</taxon>
    </lineage>
</organism>
<evidence type="ECO:0000313" key="9">
    <source>
        <dbReference type="Proteomes" id="UP000248863"/>
    </source>
</evidence>
<evidence type="ECO:0000256" key="3">
    <source>
        <dbReference type="ARBA" id="ARBA00023004"/>
    </source>
</evidence>
<protein>
    <recommendedName>
        <fullName evidence="7">Cytochrome c domain-containing protein</fullName>
    </recommendedName>
</protein>
<evidence type="ECO:0000313" key="8">
    <source>
        <dbReference type="EMBL" id="RAI40306.1"/>
    </source>
</evidence>
<dbReference type="InterPro" id="IPR009056">
    <property type="entry name" value="Cyt_c-like_dom"/>
</dbReference>
<evidence type="ECO:0000259" key="7">
    <source>
        <dbReference type="PROSITE" id="PS51007"/>
    </source>
</evidence>
<feature type="transmembrane region" description="Helical" evidence="6">
    <location>
        <begin position="32"/>
        <end position="54"/>
    </location>
</feature>